<dbReference type="EMBL" id="NKXS01003713">
    <property type="protein sequence ID" value="PIN08741.1"/>
    <property type="molecule type" value="Genomic_DNA"/>
</dbReference>
<accession>A0A2G9GTY4</accession>
<dbReference type="Proteomes" id="UP000231279">
    <property type="component" value="Unassembled WGS sequence"/>
</dbReference>
<dbReference type="AlphaFoldDB" id="A0A2G9GTY4"/>
<organism evidence="1 2">
    <name type="scientific">Handroanthus impetiginosus</name>
    <dbReference type="NCBI Taxonomy" id="429701"/>
    <lineage>
        <taxon>Eukaryota</taxon>
        <taxon>Viridiplantae</taxon>
        <taxon>Streptophyta</taxon>
        <taxon>Embryophyta</taxon>
        <taxon>Tracheophyta</taxon>
        <taxon>Spermatophyta</taxon>
        <taxon>Magnoliopsida</taxon>
        <taxon>eudicotyledons</taxon>
        <taxon>Gunneridae</taxon>
        <taxon>Pentapetalae</taxon>
        <taxon>asterids</taxon>
        <taxon>lamiids</taxon>
        <taxon>Lamiales</taxon>
        <taxon>Bignoniaceae</taxon>
        <taxon>Crescentiina</taxon>
        <taxon>Tabebuia alliance</taxon>
        <taxon>Handroanthus</taxon>
    </lineage>
</organism>
<sequence>MHLDNQQSTWFNWWNFLANSQIELCLINFGSGRMKSPNRKLIKLDKPNSRGYKLISSIWTRLFRIK</sequence>
<reference evidence="2" key="1">
    <citation type="journal article" date="2018" name="Gigascience">
        <title>Genome assembly of the Pink Ipe (Handroanthus impetiginosus, Bignoniaceae), a highly valued, ecologically keystone Neotropical timber forest tree.</title>
        <authorList>
            <person name="Silva-Junior O.B."/>
            <person name="Grattapaglia D."/>
            <person name="Novaes E."/>
            <person name="Collevatti R.G."/>
        </authorList>
    </citation>
    <scope>NUCLEOTIDE SEQUENCE [LARGE SCALE GENOMIC DNA]</scope>
    <source>
        <strain evidence="2">cv. UFG-1</strain>
    </source>
</reference>
<gene>
    <name evidence="1" type="ORF">CDL12_18680</name>
</gene>
<keyword evidence="2" id="KW-1185">Reference proteome</keyword>
<name>A0A2G9GTY4_9LAMI</name>
<evidence type="ECO:0000313" key="2">
    <source>
        <dbReference type="Proteomes" id="UP000231279"/>
    </source>
</evidence>
<evidence type="ECO:0000313" key="1">
    <source>
        <dbReference type="EMBL" id="PIN08741.1"/>
    </source>
</evidence>
<proteinExistence type="predicted"/>
<protein>
    <submittedName>
        <fullName evidence="1">Uncharacterized protein</fullName>
    </submittedName>
</protein>
<comment type="caution">
    <text evidence="1">The sequence shown here is derived from an EMBL/GenBank/DDBJ whole genome shotgun (WGS) entry which is preliminary data.</text>
</comment>